<evidence type="ECO:0000313" key="7">
    <source>
        <dbReference type="Proteomes" id="UP000515123"/>
    </source>
</evidence>
<dbReference type="GeneID" id="109726913"/>
<reference evidence="8" key="2">
    <citation type="submission" date="2025-04" db="UniProtKB">
        <authorList>
            <consortium name="RefSeq"/>
        </authorList>
    </citation>
    <scope>IDENTIFICATION</scope>
    <source>
        <tissue evidence="8">Leaf</tissue>
    </source>
</reference>
<protein>
    <submittedName>
        <fullName evidence="5">Cyclin-dependent kinase inhibitor 3</fullName>
    </submittedName>
    <submittedName>
        <fullName evidence="8">Cyclin-dependent kinase inhibitor 4-like</fullName>
    </submittedName>
</protein>
<gene>
    <name evidence="8" type="primary">LOC109726913</name>
    <name evidence="5" type="ORF">ACMD2_03765</name>
</gene>
<dbReference type="Proteomes" id="UP000515123">
    <property type="component" value="Linkage group 22"/>
</dbReference>
<dbReference type="PIRSF" id="PIRSF017811">
    <property type="entry name" value="CDK_inhib_pln"/>
    <property type="match status" value="1"/>
</dbReference>
<dbReference type="GO" id="GO:0004861">
    <property type="term" value="F:cyclin-dependent protein serine/threonine kinase inhibitor activity"/>
    <property type="evidence" value="ECO:0007669"/>
    <property type="project" value="InterPro"/>
</dbReference>
<evidence type="ECO:0000259" key="4">
    <source>
        <dbReference type="Pfam" id="PF02234"/>
    </source>
</evidence>
<evidence type="ECO:0000256" key="2">
    <source>
        <dbReference type="ARBA" id="ARBA00023013"/>
    </source>
</evidence>
<dbReference type="InterPro" id="IPR044898">
    <property type="entry name" value="CDI_dom_sf"/>
</dbReference>
<dbReference type="InterPro" id="IPR044275">
    <property type="entry name" value="KRP"/>
</dbReference>
<evidence type="ECO:0000313" key="8">
    <source>
        <dbReference type="RefSeq" id="XP_020112320.1"/>
    </source>
</evidence>
<feature type="region of interest" description="Disordered" evidence="3">
    <location>
        <begin position="67"/>
        <end position="197"/>
    </location>
</feature>
<dbReference type="OrthoDB" id="6373236at2759"/>
<feature type="domain" description="Cyclin-dependent kinase inhibitor" evidence="4">
    <location>
        <begin position="204"/>
        <end position="245"/>
    </location>
</feature>
<dbReference type="EMBL" id="LSRQ01003932">
    <property type="protein sequence ID" value="OAY70370.1"/>
    <property type="molecule type" value="Genomic_DNA"/>
</dbReference>
<feature type="compositionally biased region" description="Polar residues" evidence="3">
    <location>
        <begin position="178"/>
        <end position="190"/>
    </location>
</feature>
<dbReference type="GO" id="GO:0005634">
    <property type="term" value="C:nucleus"/>
    <property type="evidence" value="ECO:0007669"/>
    <property type="project" value="InterPro"/>
</dbReference>
<dbReference type="Proteomes" id="UP000092600">
    <property type="component" value="Unassembled WGS sequence"/>
</dbReference>
<keyword evidence="7" id="KW-1185">Reference proteome</keyword>
<sequence>MGKFVRKEKVPGDLGVMELAAHKGSSLGVLTRAKTLALRRLQQGGALDPSAFSYLELRSRRLQKRFPAAATGTVRRERVKSEANPSPTKPAAVGSPSASMGPEVESEPRKMEEDGGMSSLGGKEEEEKDEGSGASPGIDAGVEVSFGDNAAEIECVRNSRESTPSSLIRDPDAIEIPGSSNRPTYSSTSLRRAPGAVSRDLPYSQDIENLFANNEQSQQKAFREKYNFDPVSEKPLPGRYEWVKVGDF</sequence>
<dbReference type="PANTHER" id="PTHR46776">
    <property type="entry name" value="CYCLIN-DEPENDENT KINASE INHIBITOR 4-RELATED"/>
    <property type="match status" value="1"/>
</dbReference>
<organism evidence="5 6">
    <name type="scientific">Ananas comosus</name>
    <name type="common">Pineapple</name>
    <name type="synonym">Ananas ananas</name>
    <dbReference type="NCBI Taxonomy" id="4615"/>
    <lineage>
        <taxon>Eukaryota</taxon>
        <taxon>Viridiplantae</taxon>
        <taxon>Streptophyta</taxon>
        <taxon>Embryophyta</taxon>
        <taxon>Tracheophyta</taxon>
        <taxon>Spermatophyta</taxon>
        <taxon>Magnoliopsida</taxon>
        <taxon>Liliopsida</taxon>
        <taxon>Poales</taxon>
        <taxon>Bromeliaceae</taxon>
        <taxon>Bromelioideae</taxon>
        <taxon>Ananas</taxon>
    </lineage>
</organism>
<accession>A0A199V0F2</accession>
<evidence type="ECO:0000256" key="3">
    <source>
        <dbReference type="SAM" id="MobiDB-lite"/>
    </source>
</evidence>
<dbReference type="RefSeq" id="XP_020112320.1">
    <property type="nucleotide sequence ID" value="XM_020256731.1"/>
</dbReference>
<dbReference type="Gene3D" id="4.10.365.10">
    <property type="entry name" value="p27"/>
    <property type="match status" value="1"/>
</dbReference>
<dbReference type="InterPro" id="IPR003175">
    <property type="entry name" value="CDI_dom"/>
</dbReference>
<reference evidence="5 6" key="1">
    <citation type="journal article" date="2016" name="DNA Res.">
        <title>The draft genome of MD-2 pineapple using hybrid error correction of long reads.</title>
        <authorList>
            <person name="Redwan R.M."/>
            <person name="Saidin A."/>
            <person name="Kumar S.V."/>
        </authorList>
    </citation>
    <scope>NUCLEOTIDE SEQUENCE [LARGE SCALE GENOMIC DNA]</scope>
    <source>
        <strain evidence="6">cv. MD2</strain>
        <tissue evidence="5">Leaf</tissue>
    </source>
</reference>
<name>A0A199V0F2_ANACO</name>
<dbReference type="Pfam" id="PF02234">
    <property type="entry name" value="CDI"/>
    <property type="match status" value="1"/>
</dbReference>
<dbReference type="AlphaFoldDB" id="A0A199V0F2"/>
<dbReference type="GO" id="GO:0051726">
    <property type="term" value="P:regulation of cell cycle"/>
    <property type="evidence" value="ECO:0007669"/>
    <property type="project" value="InterPro"/>
</dbReference>
<keyword evidence="2 8" id="KW-0649">Protein kinase inhibitor</keyword>
<evidence type="ECO:0000313" key="6">
    <source>
        <dbReference type="Proteomes" id="UP000092600"/>
    </source>
</evidence>
<proteinExistence type="inferred from homology"/>
<evidence type="ECO:0000313" key="5">
    <source>
        <dbReference type="EMBL" id="OAY70370.1"/>
    </source>
</evidence>
<dbReference type="STRING" id="4615.A0A199V0F2"/>
<comment type="similarity">
    <text evidence="1">Belongs to the CDI family. ICK/KRP subfamily.</text>
</comment>
<evidence type="ECO:0000256" key="1">
    <source>
        <dbReference type="ARBA" id="ARBA00010274"/>
    </source>
</evidence>